<dbReference type="RefSeq" id="WP_209692691.1">
    <property type="nucleotide sequence ID" value="NZ_BAAAVU010000039.1"/>
</dbReference>
<evidence type="ECO:0000256" key="1">
    <source>
        <dbReference type="SAM" id="MobiDB-lite"/>
    </source>
</evidence>
<proteinExistence type="predicted"/>
<organism evidence="3 4">
    <name type="scientific">Kribbella aluminosa</name>
    <dbReference type="NCBI Taxonomy" id="416017"/>
    <lineage>
        <taxon>Bacteria</taxon>
        <taxon>Bacillati</taxon>
        <taxon>Actinomycetota</taxon>
        <taxon>Actinomycetes</taxon>
        <taxon>Propionibacteriales</taxon>
        <taxon>Kribbellaceae</taxon>
        <taxon>Kribbella</taxon>
    </lineage>
</organism>
<feature type="compositionally biased region" description="Low complexity" evidence="1">
    <location>
        <begin position="41"/>
        <end position="58"/>
    </location>
</feature>
<name>A0ABS4UD40_9ACTN</name>
<feature type="signal peptide" evidence="2">
    <location>
        <begin position="1"/>
        <end position="23"/>
    </location>
</feature>
<feature type="compositionally biased region" description="Pro residues" evidence="1">
    <location>
        <begin position="29"/>
        <end position="40"/>
    </location>
</feature>
<gene>
    <name evidence="3" type="ORF">JOF29_000621</name>
</gene>
<comment type="caution">
    <text evidence="3">The sequence shown here is derived from an EMBL/GenBank/DDBJ whole genome shotgun (WGS) entry which is preliminary data.</text>
</comment>
<feature type="compositionally biased region" description="Low complexity" evidence="1">
    <location>
        <begin position="18"/>
        <end position="28"/>
    </location>
</feature>
<evidence type="ECO:0000256" key="2">
    <source>
        <dbReference type="SAM" id="SignalP"/>
    </source>
</evidence>
<dbReference type="PROSITE" id="PS51257">
    <property type="entry name" value="PROKAR_LIPOPROTEIN"/>
    <property type="match status" value="1"/>
</dbReference>
<feature type="chain" id="PRO_5045717685" evidence="2">
    <location>
        <begin position="24"/>
        <end position="169"/>
    </location>
</feature>
<evidence type="ECO:0000313" key="3">
    <source>
        <dbReference type="EMBL" id="MBP2349538.1"/>
    </source>
</evidence>
<sequence>MLARGLIALTLLAAAAGCSSGHAGSRPSPSQPSPSQPSPSPSSVSPTGAPSSVAATPSQAGPTAKDGQNYKACTDGTCEVLIRKNAVINLKGDKFTATVAKGTLKLTDSKGYISLSQSGTSSSRSGNGSVGGVAGGLAAVSWSDGDGPVHIATLTYAEGDTVVVMLTKR</sequence>
<keyword evidence="2" id="KW-0732">Signal</keyword>
<accession>A0ABS4UD40</accession>
<reference evidence="3 4" key="1">
    <citation type="submission" date="2021-03" db="EMBL/GenBank/DDBJ databases">
        <title>Sequencing the genomes of 1000 actinobacteria strains.</title>
        <authorList>
            <person name="Klenk H.-P."/>
        </authorList>
    </citation>
    <scope>NUCLEOTIDE SEQUENCE [LARGE SCALE GENOMIC DNA]</scope>
    <source>
        <strain evidence="3 4">DSM 18824</strain>
    </source>
</reference>
<protein>
    <submittedName>
        <fullName evidence="3">Uncharacterized protein</fullName>
    </submittedName>
</protein>
<dbReference type="Proteomes" id="UP000755585">
    <property type="component" value="Unassembled WGS sequence"/>
</dbReference>
<feature type="region of interest" description="Disordered" evidence="1">
    <location>
        <begin position="18"/>
        <end position="71"/>
    </location>
</feature>
<evidence type="ECO:0000313" key="4">
    <source>
        <dbReference type="Proteomes" id="UP000755585"/>
    </source>
</evidence>
<keyword evidence="4" id="KW-1185">Reference proteome</keyword>
<dbReference type="EMBL" id="JAGINT010000001">
    <property type="protein sequence ID" value="MBP2349538.1"/>
    <property type="molecule type" value="Genomic_DNA"/>
</dbReference>